<dbReference type="Pfam" id="PF05978">
    <property type="entry name" value="UNC-93"/>
    <property type="match status" value="1"/>
</dbReference>
<dbReference type="InterPro" id="IPR036259">
    <property type="entry name" value="MFS_trans_sf"/>
</dbReference>
<dbReference type="Proteomes" id="UP000030665">
    <property type="component" value="Unassembled WGS sequence"/>
</dbReference>
<feature type="transmembrane region" description="Helical" evidence="9">
    <location>
        <begin position="61"/>
        <end position="81"/>
    </location>
</feature>
<evidence type="ECO:0000256" key="9">
    <source>
        <dbReference type="SAM" id="Phobius"/>
    </source>
</evidence>
<reference evidence="10" key="2">
    <citation type="submission" date="2014-03" db="EMBL/GenBank/DDBJ databases">
        <title>The whipworm genome and dual-species transcriptomics of an intimate host-pathogen interaction.</title>
        <authorList>
            <person name="Foth B.J."/>
            <person name="Tsai I.J."/>
            <person name="Reid A.J."/>
            <person name="Bancroft A.J."/>
            <person name="Nichol S."/>
            <person name="Tracey A."/>
            <person name="Holroyd N."/>
            <person name="Cotton J.A."/>
            <person name="Stanley E.J."/>
            <person name="Zarowiecki M."/>
            <person name="Liu J.Z."/>
            <person name="Huckvale T."/>
            <person name="Cooper P.J."/>
            <person name="Grencis R.K."/>
            <person name="Berriman M."/>
        </authorList>
    </citation>
    <scope>NUCLEOTIDE SEQUENCE [LARGE SCALE GENOMIC DNA]</scope>
</reference>
<dbReference type="InterPro" id="IPR010291">
    <property type="entry name" value="Ion_channel_UNC-93"/>
</dbReference>
<dbReference type="CDD" id="cd22884">
    <property type="entry name" value="TOM22"/>
    <property type="match status" value="1"/>
</dbReference>
<feature type="transmembrane region" description="Helical" evidence="9">
    <location>
        <begin position="325"/>
        <end position="344"/>
    </location>
</feature>
<feature type="transmembrane region" description="Helical" evidence="9">
    <location>
        <begin position="145"/>
        <end position="166"/>
    </location>
</feature>
<keyword evidence="4 9" id="KW-1133">Transmembrane helix</keyword>
<name>A0A077ZDT2_TRITR</name>
<sequence>MLVLCNRCCKHSLFPIFQLSFGFYLILTAFQSCSVIQVRTSVSINVTAGAVDSHAGYNSLAIVYGVLTACNLFASPIVLLLTAKWSMVLGAITNVLYLASFLYIRNEVLYTASAVLGFGSSLLWVGQGNYITLVSNKASVGRNGAIVWAIFQFSLPTGGIFLYSQFVNSSGDINLNSVRIIFIAFTCMSAMGALILALLKPVRGENVAESLLESASEQEFPSVGNVAVTTVRSRISVFNEAKETLKMLKHSKMLLLCVVFFYSGMLLTFWSGVYGTCISFTSQFTTPNKLLLAWNIVFVGIGETSGAFVVSMLSKQIESYGRPAVVIFGASLNVVAFFLIFLMLPSASPLAPTDDFSYLLPSDYVALFCSVLLGFGDSCWNTQLLNILWLLKIQLQVELQKVHRHRKECEEVSITKEGCDGVTTSNVRIGKPGTLTSVQSSLPWDIKMSSLNVGAGSGKSVTAREDFDKIVLKVLEPFDFFQDLDETFAERLIGLTEMFPGRLRKFARRCGSAAWNSSTALFNFARSATWFIVTTTTIMLLPIAIEKERIDFEQMHLMQQKQILFGPSAALAASGRSPSSGNHG</sequence>
<comment type="subcellular location">
    <subcellularLocation>
        <location evidence="1">Membrane</location>
        <topology evidence="1">Multi-pass membrane protein</topology>
    </subcellularLocation>
</comment>
<feature type="transmembrane region" description="Helical" evidence="9">
    <location>
        <begin position="253"/>
        <end position="272"/>
    </location>
</feature>
<dbReference type="STRING" id="36087.A0A077ZDT2"/>
<keyword evidence="6" id="KW-0325">Glycoprotein</keyword>
<dbReference type="SUPFAM" id="SSF103473">
    <property type="entry name" value="MFS general substrate transporter"/>
    <property type="match status" value="1"/>
</dbReference>
<dbReference type="OrthoDB" id="196103at2759"/>
<dbReference type="EMBL" id="HG806357">
    <property type="protein sequence ID" value="CDW58527.1"/>
    <property type="molecule type" value="Genomic_DNA"/>
</dbReference>
<dbReference type="PANTHER" id="PTHR23294:SF0">
    <property type="entry name" value="UNC93-LIKE PROTEIN MFSD11"/>
    <property type="match status" value="1"/>
</dbReference>
<gene>
    <name evidence="10" type="ORF">TTRE_0000684501</name>
</gene>
<evidence type="ECO:0000256" key="1">
    <source>
        <dbReference type="ARBA" id="ARBA00004141"/>
    </source>
</evidence>
<reference evidence="10" key="1">
    <citation type="submission" date="2014-01" db="EMBL/GenBank/DDBJ databases">
        <authorList>
            <person name="Aslett M."/>
        </authorList>
    </citation>
    <scope>NUCLEOTIDE SEQUENCE</scope>
</reference>
<evidence type="ECO:0000256" key="8">
    <source>
        <dbReference type="ARBA" id="ARBA00041910"/>
    </source>
</evidence>
<feature type="transmembrane region" description="Helical" evidence="9">
    <location>
        <begin position="88"/>
        <end position="104"/>
    </location>
</feature>
<organism evidence="10 11">
    <name type="scientific">Trichuris trichiura</name>
    <name type="common">Whipworm</name>
    <name type="synonym">Trichocephalus trichiurus</name>
    <dbReference type="NCBI Taxonomy" id="36087"/>
    <lineage>
        <taxon>Eukaryota</taxon>
        <taxon>Metazoa</taxon>
        <taxon>Ecdysozoa</taxon>
        <taxon>Nematoda</taxon>
        <taxon>Enoplea</taxon>
        <taxon>Dorylaimia</taxon>
        <taxon>Trichinellida</taxon>
        <taxon>Trichuridae</taxon>
        <taxon>Trichuris</taxon>
    </lineage>
</organism>
<comment type="similarity">
    <text evidence="2">Belongs to the unc-93 family.</text>
</comment>
<evidence type="ECO:0000256" key="3">
    <source>
        <dbReference type="ARBA" id="ARBA00022692"/>
    </source>
</evidence>
<proteinExistence type="inferred from homology"/>
<evidence type="ECO:0000256" key="4">
    <source>
        <dbReference type="ARBA" id="ARBA00022989"/>
    </source>
</evidence>
<protein>
    <recommendedName>
        <fullName evidence="7">UNC93-like protein MFSD11</fullName>
    </recommendedName>
    <alternativeName>
        <fullName evidence="8">Major facilitator superfamily domain-containing protein 11</fullName>
    </alternativeName>
</protein>
<evidence type="ECO:0000313" key="11">
    <source>
        <dbReference type="Proteomes" id="UP000030665"/>
    </source>
</evidence>
<keyword evidence="11" id="KW-1185">Reference proteome</keyword>
<evidence type="ECO:0000256" key="2">
    <source>
        <dbReference type="ARBA" id="ARBA00009172"/>
    </source>
</evidence>
<evidence type="ECO:0000256" key="5">
    <source>
        <dbReference type="ARBA" id="ARBA00023136"/>
    </source>
</evidence>
<feature type="transmembrane region" description="Helical" evidence="9">
    <location>
        <begin position="110"/>
        <end position="133"/>
    </location>
</feature>
<feature type="transmembrane region" description="Helical" evidence="9">
    <location>
        <begin position="292"/>
        <end position="313"/>
    </location>
</feature>
<accession>A0A077ZDT2</accession>
<dbReference type="GO" id="GO:0016020">
    <property type="term" value="C:membrane"/>
    <property type="evidence" value="ECO:0007669"/>
    <property type="project" value="UniProtKB-SubCell"/>
</dbReference>
<keyword evidence="5 9" id="KW-0472">Membrane</keyword>
<evidence type="ECO:0000256" key="6">
    <source>
        <dbReference type="ARBA" id="ARBA00023180"/>
    </source>
</evidence>
<evidence type="ECO:0000313" key="10">
    <source>
        <dbReference type="EMBL" id="CDW58527.1"/>
    </source>
</evidence>
<evidence type="ECO:0000256" key="7">
    <source>
        <dbReference type="ARBA" id="ARBA00040302"/>
    </source>
</evidence>
<keyword evidence="3 9" id="KW-0812">Transmembrane</keyword>
<feature type="transmembrane region" description="Helical" evidence="9">
    <location>
        <begin position="12"/>
        <end position="30"/>
    </location>
</feature>
<dbReference type="PROSITE" id="PS51257">
    <property type="entry name" value="PROKAR_LIPOPROTEIN"/>
    <property type="match status" value="1"/>
</dbReference>
<dbReference type="PANTHER" id="PTHR23294">
    <property type="entry name" value="ET TRANSLATION PRODUCT-RELATED"/>
    <property type="match status" value="1"/>
</dbReference>
<feature type="transmembrane region" description="Helical" evidence="9">
    <location>
        <begin position="178"/>
        <end position="199"/>
    </location>
</feature>
<dbReference type="AlphaFoldDB" id="A0A077ZDT2"/>
<dbReference type="InterPro" id="IPR051617">
    <property type="entry name" value="UNC-93-like_regulator"/>
</dbReference>